<reference evidence="2 3" key="1">
    <citation type="journal article" date="2020" name="Mol. Biol. Evol.">
        <title>Distinct Expression and Methylation Patterns for Genes with Different Fates following a Single Whole-Genome Duplication in Flowering Plants.</title>
        <authorList>
            <person name="Shi T."/>
            <person name="Rahmani R.S."/>
            <person name="Gugger P.F."/>
            <person name="Wang M."/>
            <person name="Li H."/>
            <person name="Zhang Y."/>
            <person name="Li Z."/>
            <person name="Wang Q."/>
            <person name="Van de Peer Y."/>
            <person name="Marchal K."/>
            <person name="Chen J."/>
        </authorList>
    </citation>
    <scope>NUCLEOTIDE SEQUENCE [LARGE SCALE GENOMIC DNA]</scope>
    <source>
        <tissue evidence="2">Leaf</tissue>
    </source>
</reference>
<evidence type="ECO:0000256" key="1">
    <source>
        <dbReference type="SAM" id="SignalP"/>
    </source>
</evidence>
<accession>A0A822XUJ8</accession>
<dbReference type="AlphaFoldDB" id="A0A822XUJ8"/>
<keyword evidence="1" id="KW-0732">Signal</keyword>
<keyword evidence="3" id="KW-1185">Reference proteome</keyword>
<sequence length="64" mass="7211">MFVFFFVPVLLPLCLLCSILTEPPIPSILSSLSTGACMTVPSYDFGSKRSSRFLFSHFHLQVRK</sequence>
<name>A0A822XUJ8_NELNU</name>
<dbReference type="EMBL" id="DUZY01000001">
    <property type="protein sequence ID" value="DAD22851.1"/>
    <property type="molecule type" value="Genomic_DNA"/>
</dbReference>
<feature type="signal peptide" evidence="1">
    <location>
        <begin position="1"/>
        <end position="21"/>
    </location>
</feature>
<proteinExistence type="predicted"/>
<comment type="caution">
    <text evidence="2">The sequence shown here is derived from an EMBL/GenBank/DDBJ whole genome shotgun (WGS) entry which is preliminary data.</text>
</comment>
<organism evidence="2 3">
    <name type="scientific">Nelumbo nucifera</name>
    <name type="common">Sacred lotus</name>
    <dbReference type="NCBI Taxonomy" id="4432"/>
    <lineage>
        <taxon>Eukaryota</taxon>
        <taxon>Viridiplantae</taxon>
        <taxon>Streptophyta</taxon>
        <taxon>Embryophyta</taxon>
        <taxon>Tracheophyta</taxon>
        <taxon>Spermatophyta</taxon>
        <taxon>Magnoliopsida</taxon>
        <taxon>Proteales</taxon>
        <taxon>Nelumbonaceae</taxon>
        <taxon>Nelumbo</taxon>
    </lineage>
</organism>
<evidence type="ECO:0008006" key="4">
    <source>
        <dbReference type="Google" id="ProtNLM"/>
    </source>
</evidence>
<evidence type="ECO:0000313" key="3">
    <source>
        <dbReference type="Proteomes" id="UP000607653"/>
    </source>
</evidence>
<protein>
    <recommendedName>
        <fullName evidence="4">Secreted protein</fullName>
    </recommendedName>
</protein>
<feature type="chain" id="PRO_5032940251" description="Secreted protein" evidence="1">
    <location>
        <begin position="22"/>
        <end position="64"/>
    </location>
</feature>
<gene>
    <name evidence="2" type="ORF">HUJ06_024314</name>
</gene>
<dbReference type="Proteomes" id="UP000607653">
    <property type="component" value="Unassembled WGS sequence"/>
</dbReference>
<evidence type="ECO:0000313" key="2">
    <source>
        <dbReference type="EMBL" id="DAD22851.1"/>
    </source>
</evidence>